<keyword evidence="2" id="KW-1185">Reference proteome</keyword>
<organism evidence="1 2">
    <name type="scientific">Cuscuta epithymum</name>
    <dbReference type="NCBI Taxonomy" id="186058"/>
    <lineage>
        <taxon>Eukaryota</taxon>
        <taxon>Viridiplantae</taxon>
        <taxon>Streptophyta</taxon>
        <taxon>Embryophyta</taxon>
        <taxon>Tracheophyta</taxon>
        <taxon>Spermatophyta</taxon>
        <taxon>Magnoliopsida</taxon>
        <taxon>eudicotyledons</taxon>
        <taxon>Gunneridae</taxon>
        <taxon>Pentapetalae</taxon>
        <taxon>asterids</taxon>
        <taxon>lamiids</taxon>
        <taxon>Solanales</taxon>
        <taxon>Convolvulaceae</taxon>
        <taxon>Cuscuteae</taxon>
        <taxon>Cuscuta</taxon>
        <taxon>Cuscuta subgen. Cuscuta</taxon>
    </lineage>
</organism>
<dbReference type="AlphaFoldDB" id="A0AAV0G664"/>
<gene>
    <name evidence="1" type="ORF">CEPIT_LOCUS40376</name>
</gene>
<proteinExistence type="predicted"/>
<protein>
    <submittedName>
        <fullName evidence="1">Uncharacterized protein</fullName>
    </submittedName>
</protein>
<dbReference type="PANTHER" id="PTHR36807">
    <property type="entry name" value="PHOSPHOGLYCOLATE PHOSPHATASE"/>
    <property type="match status" value="1"/>
</dbReference>
<reference evidence="1" key="1">
    <citation type="submission" date="2022-07" db="EMBL/GenBank/DDBJ databases">
        <authorList>
            <person name="Macas J."/>
            <person name="Novak P."/>
            <person name="Neumann P."/>
        </authorList>
    </citation>
    <scope>NUCLEOTIDE SEQUENCE</scope>
</reference>
<dbReference type="EMBL" id="CAMAPF010001048">
    <property type="protein sequence ID" value="CAH9143063.1"/>
    <property type="molecule type" value="Genomic_DNA"/>
</dbReference>
<evidence type="ECO:0000313" key="2">
    <source>
        <dbReference type="Proteomes" id="UP001152523"/>
    </source>
</evidence>
<comment type="caution">
    <text evidence="1">The sequence shown here is derived from an EMBL/GenBank/DDBJ whole genome shotgun (WGS) entry which is preliminary data.</text>
</comment>
<dbReference type="Proteomes" id="UP001152523">
    <property type="component" value="Unassembled WGS sequence"/>
</dbReference>
<evidence type="ECO:0000313" key="1">
    <source>
        <dbReference type="EMBL" id="CAH9143063.1"/>
    </source>
</evidence>
<accession>A0AAV0G664</accession>
<sequence length="92" mass="10842">MRKWLHLNMEAVVSMYEHHFDLSTFECRVLEASGKQRVEDRPWWNKLGIMMKSGTSIISLSSCHHQPNIYSCLAHQRTEVLKRVEILLQSFP</sequence>
<dbReference type="PANTHER" id="PTHR36807:SF2">
    <property type="entry name" value="PHOSPHOGLYCOLATE PHOSPHATASE"/>
    <property type="match status" value="1"/>
</dbReference>
<name>A0AAV0G664_9ASTE</name>